<dbReference type="SUPFAM" id="SSF51306">
    <property type="entry name" value="LexA/Signal peptidase"/>
    <property type="match status" value="1"/>
</dbReference>
<sequence length="203" mass="22580">MSVRKTLLNIGFYGLAATITAAAILIGMAECYHWSLNLTTCMPVGFYQRGPAPKHLKVGDRVFFCPPVNSPAMKQAMSGLWLEYAPRGKWACADHLMPFMKEVVALPGQKVTITKSGVIANGKRLPNSRVVTRIEDGKLKVIHLPYRTYTVPKGMFWDYAQGNFAYTSAYYGPIPIANILGSVRPVPWLTIPGSQFWLKVSKR</sequence>
<evidence type="ECO:0000313" key="3">
    <source>
        <dbReference type="EMBL" id="PZD82431.1"/>
    </source>
</evidence>
<feature type="domain" description="Peptidase S26" evidence="2">
    <location>
        <begin position="45"/>
        <end position="185"/>
    </location>
</feature>
<comment type="caution">
    <text evidence="3">The sequence shown here is derived from an EMBL/GenBank/DDBJ whole genome shotgun (WGS) entry which is preliminary data.</text>
</comment>
<dbReference type="InterPro" id="IPR019533">
    <property type="entry name" value="Peptidase_S26"/>
</dbReference>
<organism evidence="3 4">
    <name type="scientific">Acidithiobacillus ferrooxidans</name>
    <name type="common">Thiobacillus ferrooxidans</name>
    <dbReference type="NCBI Taxonomy" id="920"/>
    <lineage>
        <taxon>Bacteria</taxon>
        <taxon>Pseudomonadati</taxon>
        <taxon>Pseudomonadota</taxon>
        <taxon>Acidithiobacillia</taxon>
        <taxon>Acidithiobacillales</taxon>
        <taxon>Acidithiobacillaceae</taxon>
        <taxon>Acidithiobacillus</taxon>
    </lineage>
</organism>
<feature type="transmembrane region" description="Helical" evidence="1">
    <location>
        <begin position="7"/>
        <end position="29"/>
    </location>
</feature>
<evidence type="ECO:0000259" key="2">
    <source>
        <dbReference type="Pfam" id="PF10502"/>
    </source>
</evidence>
<dbReference type="InterPro" id="IPR036286">
    <property type="entry name" value="LexA/Signal_pep-like_sf"/>
</dbReference>
<keyword evidence="1" id="KW-1133">Transmembrane helix</keyword>
<keyword evidence="1" id="KW-0812">Transmembrane</keyword>
<dbReference type="OrthoDB" id="5298457at2"/>
<evidence type="ECO:0000313" key="4">
    <source>
        <dbReference type="Proteomes" id="UP000248886"/>
    </source>
</evidence>
<evidence type="ECO:0000256" key="1">
    <source>
        <dbReference type="SAM" id="Phobius"/>
    </source>
</evidence>
<proteinExistence type="predicted"/>
<name>A0A2W1KSY1_ACIFR</name>
<keyword evidence="1" id="KW-0472">Membrane</keyword>
<dbReference type="Gene3D" id="2.10.109.10">
    <property type="entry name" value="Umud Fragment, subunit A"/>
    <property type="match status" value="1"/>
</dbReference>
<reference evidence="3 4" key="1">
    <citation type="submission" date="2018-06" db="EMBL/GenBank/DDBJ databases">
        <title>Draft sequence of Acidithiobacillus ferrooxidans CCM 4253.</title>
        <authorList>
            <person name="Moya-Beltran A."/>
            <person name="Castro M."/>
            <person name="Covarrubias P.C."/>
            <person name="Issotta F."/>
            <person name="Janiczek O."/>
            <person name="Mandl M."/>
            <person name="Kucera J."/>
            <person name="Quatrini R."/>
        </authorList>
    </citation>
    <scope>NUCLEOTIDE SEQUENCE [LARGE SCALE GENOMIC DNA]</scope>
    <source>
        <strain evidence="3 4">CCM 4253</strain>
    </source>
</reference>
<dbReference type="RefSeq" id="WP_054608647.1">
    <property type="nucleotide sequence ID" value="NZ_AP025160.1"/>
</dbReference>
<dbReference type="GO" id="GO:0006465">
    <property type="term" value="P:signal peptide processing"/>
    <property type="evidence" value="ECO:0007669"/>
    <property type="project" value="InterPro"/>
</dbReference>
<dbReference type="Proteomes" id="UP000248886">
    <property type="component" value="Unassembled WGS sequence"/>
</dbReference>
<dbReference type="Pfam" id="PF10502">
    <property type="entry name" value="Peptidase_S26"/>
    <property type="match status" value="1"/>
</dbReference>
<dbReference type="AlphaFoldDB" id="A0A2W1KSY1"/>
<dbReference type="EMBL" id="QKQP01000001">
    <property type="protein sequence ID" value="PZD82431.1"/>
    <property type="molecule type" value="Genomic_DNA"/>
</dbReference>
<dbReference type="GO" id="GO:0004252">
    <property type="term" value="F:serine-type endopeptidase activity"/>
    <property type="evidence" value="ECO:0007669"/>
    <property type="project" value="InterPro"/>
</dbReference>
<protein>
    <submittedName>
        <fullName evidence="3">Conjugal transfer protein</fullName>
    </submittedName>
</protein>
<gene>
    <name evidence="3" type="ORF">DN052_05280</name>
</gene>
<accession>A0A2W1KSY1</accession>